<dbReference type="InterPro" id="IPR003673">
    <property type="entry name" value="CoA-Trfase_fam_III"/>
</dbReference>
<proteinExistence type="predicted"/>
<evidence type="ECO:0000313" key="2">
    <source>
        <dbReference type="EMBL" id="MFD0854989.1"/>
    </source>
</evidence>
<dbReference type="InterPro" id="IPR023606">
    <property type="entry name" value="CoA-Trfase_III_dom_1_sf"/>
</dbReference>
<dbReference type="PANTHER" id="PTHR48207">
    <property type="entry name" value="SUCCINATE--HYDROXYMETHYLGLUTARATE COA-TRANSFERASE"/>
    <property type="match status" value="1"/>
</dbReference>
<name>A0ABW3CN12_9ACTN</name>
<dbReference type="SUPFAM" id="SSF89796">
    <property type="entry name" value="CoA-transferase family III (CaiB/BaiF)"/>
    <property type="match status" value="1"/>
</dbReference>
<dbReference type="InterPro" id="IPR044855">
    <property type="entry name" value="CoA-Trfase_III_dom3_sf"/>
</dbReference>
<keyword evidence="3" id="KW-1185">Reference proteome</keyword>
<gene>
    <name evidence="2" type="ORF">ACFQ07_22300</name>
</gene>
<feature type="non-terminal residue" evidence="2">
    <location>
        <position position="1"/>
    </location>
</feature>
<protein>
    <submittedName>
        <fullName evidence="2">CoA transferase</fullName>
    </submittedName>
</protein>
<organism evidence="2 3">
    <name type="scientific">Actinomadura adrarensis</name>
    <dbReference type="NCBI Taxonomy" id="1819600"/>
    <lineage>
        <taxon>Bacteria</taxon>
        <taxon>Bacillati</taxon>
        <taxon>Actinomycetota</taxon>
        <taxon>Actinomycetes</taxon>
        <taxon>Streptosporangiales</taxon>
        <taxon>Thermomonosporaceae</taxon>
        <taxon>Actinomadura</taxon>
    </lineage>
</organism>
<dbReference type="GO" id="GO:0016740">
    <property type="term" value="F:transferase activity"/>
    <property type="evidence" value="ECO:0007669"/>
    <property type="project" value="UniProtKB-KW"/>
</dbReference>
<dbReference type="Gene3D" id="3.30.1540.10">
    <property type="entry name" value="formyl-coa transferase, domain 3"/>
    <property type="match status" value="1"/>
</dbReference>
<dbReference type="Proteomes" id="UP001597083">
    <property type="component" value="Unassembled WGS sequence"/>
</dbReference>
<keyword evidence="1 2" id="KW-0808">Transferase</keyword>
<evidence type="ECO:0000256" key="1">
    <source>
        <dbReference type="ARBA" id="ARBA00022679"/>
    </source>
</evidence>
<comment type="caution">
    <text evidence="2">The sequence shown here is derived from an EMBL/GenBank/DDBJ whole genome shotgun (WGS) entry which is preliminary data.</text>
</comment>
<evidence type="ECO:0000313" key="3">
    <source>
        <dbReference type="Proteomes" id="UP001597083"/>
    </source>
</evidence>
<dbReference type="PANTHER" id="PTHR48207:SF3">
    <property type="entry name" value="SUCCINATE--HYDROXYMETHYLGLUTARATE COA-TRANSFERASE"/>
    <property type="match status" value="1"/>
</dbReference>
<accession>A0ABW3CN12</accession>
<dbReference type="Gene3D" id="3.40.50.10540">
    <property type="entry name" value="Crotonobetainyl-coa:carnitine coa-transferase, domain 1"/>
    <property type="match status" value="1"/>
</dbReference>
<dbReference type="EMBL" id="JBHTIR010003301">
    <property type="protein sequence ID" value="MFD0854989.1"/>
    <property type="molecule type" value="Genomic_DNA"/>
</dbReference>
<sequence length="232" mass="24992">PVGALGDIGAALFATIGILTALRHRDATGEGQYVDIAMYDAVVAMTDIVTNFWSMGLRGGDTGPLILHGFRAKDGWFVLQVGREAHFAELAALIGHPEWTGDPRFATRQGWVDHLESDLRPAIESWASSFTKHEACERLGNAGIAAGPCHTDEEVASDPHLGARDMLVSIPRADGMEEPVLTPGNPVRLSTLETARETRPPWLGEHTDEVLKTELALTLEELAALRAEGVIA</sequence>
<reference evidence="3" key="1">
    <citation type="journal article" date="2019" name="Int. J. Syst. Evol. Microbiol.">
        <title>The Global Catalogue of Microorganisms (GCM) 10K type strain sequencing project: providing services to taxonomists for standard genome sequencing and annotation.</title>
        <authorList>
            <consortium name="The Broad Institute Genomics Platform"/>
            <consortium name="The Broad Institute Genome Sequencing Center for Infectious Disease"/>
            <person name="Wu L."/>
            <person name="Ma J."/>
        </authorList>
    </citation>
    <scope>NUCLEOTIDE SEQUENCE [LARGE SCALE GENOMIC DNA]</scope>
    <source>
        <strain evidence="3">JCM 31696</strain>
    </source>
</reference>
<dbReference type="Pfam" id="PF02515">
    <property type="entry name" value="CoA_transf_3"/>
    <property type="match status" value="1"/>
</dbReference>
<dbReference type="InterPro" id="IPR050483">
    <property type="entry name" value="CoA-transferase_III_domain"/>
</dbReference>